<evidence type="ECO:0008006" key="3">
    <source>
        <dbReference type="Google" id="ProtNLM"/>
    </source>
</evidence>
<keyword evidence="2" id="KW-1185">Reference proteome</keyword>
<sequence length="303" mass="34516">MMQSGPEAMEETSDLTIFYIVEPPDYQILACSLLASIRSCFPASVKAVGYCPEHRYDELHPGVLRAHEMMGAEVRTFRTDDRFDPAYPHGNKILAALEKRDSAYSMFVDSDVLCLRENTPANILKPGMVSCSMAASMLWGDQSIWDVIYGALNIEIPPERYELMRRSKGKVVPYFSAGLVAFPEQDVSGKGRFPDVWYDTAQIIDRVESLDKRRPYLDQMTLPAAIRRAGLDWNILPEEQHYILGGKLKGEPLPEDRDIYTIHYRNLQNLRSVGHMPTAREFLQRHTGEKYVRRLAPDGDGER</sequence>
<gene>
    <name evidence="1" type="ORF">PhaeoP97_00764</name>
</gene>
<evidence type="ECO:0000313" key="2">
    <source>
        <dbReference type="Proteomes" id="UP000183859"/>
    </source>
</evidence>
<accession>A0A1L3I275</accession>
<dbReference type="KEGG" id="php:PhaeoP97_00764"/>
<dbReference type="AlphaFoldDB" id="A0A1L3I275"/>
<dbReference type="EMBL" id="CP016364">
    <property type="protein sequence ID" value="APG46202.1"/>
    <property type="molecule type" value="Genomic_DNA"/>
</dbReference>
<name>A0A1L3I275_9RHOB</name>
<proteinExistence type="predicted"/>
<reference evidence="2" key="1">
    <citation type="submission" date="2016-07" db="EMBL/GenBank/DDBJ databases">
        <title>Phaeobacter portensis sp. nov., a tropodithietic acid producing bacterium isolated from a German harbor.</title>
        <authorList>
            <person name="Freese H.M."/>
            <person name="Bunk B."/>
            <person name="Breider S."/>
            <person name="Brinkhoff T."/>
        </authorList>
    </citation>
    <scope>NUCLEOTIDE SEQUENCE [LARGE SCALE GENOMIC DNA]</scope>
    <source>
        <strain evidence="2">P97</strain>
    </source>
</reference>
<protein>
    <recommendedName>
        <fullName evidence="3">Nucleotide-diphospho-sugar transferase domain-containing protein</fullName>
    </recommendedName>
</protein>
<organism evidence="1 2">
    <name type="scientific">Phaeobacter porticola</name>
    <dbReference type="NCBI Taxonomy" id="1844006"/>
    <lineage>
        <taxon>Bacteria</taxon>
        <taxon>Pseudomonadati</taxon>
        <taxon>Pseudomonadota</taxon>
        <taxon>Alphaproteobacteria</taxon>
        <taxon>Rhodobacterales</taxon>
        <taxon>Roseobacteraceae</taxon>
        <taxon>Phaeobacter</taxon>
    </lineage>
</organism>
<dbReference type="Proteomes" id="UP000183859">
    <property type="component" value="Chromosome"/>
</dbReference>
<evidence type="ECO:0000313" key="1">
    <source>
        <dbReference type="EMBL" id="APG46202.1"/>
    </source>
</evidence>
<dbReference type="STRING" id="1844006.PhaeoP97_00764"/>